<dbReference type="Proteomes" id="UP000250179">
    <property type="component" value="Chromosome"/>
</dbReference>
<accession>A0A2Z2MBM5</accession>
<evidence type="ECO:0000313" key="2">
    <source>
        <dbReference type="EMBL" id="ASJ03226.1"/>
    </source>
</evidence>
<dbReference type="KEGG" id="tprf:A3L09_08150"/>
<feature type="transmembrane region" description="Helical" evidence="1">
    <location>
        <begin position="117"/>
        <end position="135"/>
    </location>
</feature>
<evidence type="ECO:0000256" key="1">
    <source>
        <dbReference type="SAM" id="Phobius"/>
    </source>
</evidence>
<dbReference type="EMBL" id="CP014862">
    <property type="protein sequence ID" value="ASJ03226.1"/>
    <property type="molecule type" value="Genomic_DNA"/>
</dbReference>
<keyword evidence="1" id="KW-0812">Transmembrane</keyword>
<reference evidence="2 3" key="1">
    <citation type="submission" date="2016-03" db="EMBL/GenBank/DDBJ databases">
        <title>Complete genome sequence of Thermococcus profundus strain DT5432.</title>
        <authorList>
            <person name="Oger P.M."/>
        </authorList>
    </citation>
    <scope>NUCLEOTIDE SEQUENCE [LARGE SCALE GENOMIC DNA]</scope>
    <source>
        <strain evidence="2 3">DT 5432</strain>
    </source>
</reference>
<dbReference type="AlphaFoldDB" id="A0A2Z2MBM5"/>
<gene>
    <name evidence="2" type="ORF">A3L09_08150</name>
</gene>
<name>A0A2Z2MBM5_THEPR</name>
<sequence length="199" mass="22519">MYSRIKCGLLSACTSKLEALFKTAGVEFVRLLEPDPDVLASYVDGLYSRKSIEIVELTDETSRMFYLAFPQVFLKPEGELKPEFTLFFNVKSREGLEALLKVIVGKRIGGRRYRHRSGINFAVSFLGSFLLSVLVSSSNFWLQYILLIALTLLIYAVLDYPFSLLHLKGVEVLSNDPIGKETVKVVRMVRLGKKKEKAE</sequence>
<keyword evidence="1" id="KW-0472">Membrane</keyword>
<keyword evidence="1" id="KW-1133">Transmembrane helix</keyword>
<evidence type="ECO:0000313" key="3">
    <source>
        <dbReference type="Proteomes" id="UP000250179"/>
    </source>
</evidence>
<proteinExistence type="predicted"/>
<protein>
    <submittedName>
        <fullName evidence="2">Uncharacterized protein</fullName>
    </submittedName>
</protein>
<keyword evidence="3" id="KW-1185">Reference proteome</keyword>
<feature type="transmembrane region" description="Helical" evidence="1">
    <location>
        <begin position="141"/>
        <end position="158"/>
    </location>
</feature>
<organism evidence="2 3">
    <name type="scientific">Thermococcus profundus</name>
    <dbReference type="NCBI Taxonomy" id="49899"/>
    <lineage>
        <taxon>Archaea</taxon>
        <taxon>Methanobacteriati</taxon>
        <taxon>Methanobacteriota</taxon>
        <taxon>Thermococci</taxon>
        <taxon>Thermococcales</taxon>
        <taxon>Thermococcaceae</taxon>
        <taxon>Thermococcus</taxon>
    </lineage>
</organism>